<accession>A0A972VXG2</accession>
<proteinExistence type="predicted"/>
<dbReference type="AlphaFoldDB" id="A0A972VXG2"/>
<dbReference type="Proteomes" id="UP000754644">
    <property type="component" value="Unassembled WGS sequence"/>
</dbReference>
<gene>
    <name evidence="1" type="ORF">HQ497_12015</name>
</gene>
<organism evidence="1 2">
    <name type="scientific">SAR86 cluster bacterium</name>
    <dbReference type="NCBI Taxonomy" id="2030880"/>
    <lineage>
        <taxon>Bacteria</taxon>
        <taxon>Pseudomonadati</taxon>
        <taxon>Pseudomonadota</taxon>
        <taxon>Gammaproteobacteria</taxon>
        <taxon>SAR86 cluster</taxon>
    </lineage>
</organism>
<sequence length="90" mass="10133">MFYVEHGRTVEAVNQRFFDLTQSADLSRWESMLRDFAEHEGFSGLALTGERRASQMLTYYGAKQLVHGHTPISMANGTSAAEVDQAWSYA</sequence>
<evidence type="ECO:0000313" key="1">
    <source>
        <dbReference type="EMBL" id="NQV66078.1"/>
    </source>
</evidence>
<name>A0A972VXG2_9GAMM</name>
<reference evidence="1" key="1">
    <citation type="submission" date="2020-05" db="EMBL/GenBank/DDBJ databases">
        <title>Sulfur intermediates as new biogeochemical hubs in an aquatic model microbial ecosystem.</title>
        <authorList>
            <person name="Vigneron A."/>
        </authorList>
    </citation>
    <scope>NUCLEOTIDE SEQUENCE</scope>
    <source>
        <strain evidence="1">Bin.250</strain>
    </source>
</reference>
<comment type="caution">
    <text evidence="1">The sequence shown here is derived from an EMBL/GenBank/DDBJ whole genome shotgun (WGS) entry which is preliminary data.</text>
</comment>
<protein>
    <submittedName>
        <fullName evidence="1">Uncharacterized protein</fullName>
    </submittedName>
</protein>
<evidence type="ECO:0000313" key="2">
    <source>
        <dbReference type="Proteomes" id="UP000754644"/>
    </source>
</evidence>
<dbReference type="EMBL" id="JABMOJ010000455">
    <property type="protein sequence ID" value="NQV66078.1"/>
    <property type="molecule type" value="Genomic_DNA"/>
</dbReference>
<feature type="non-terminal residue" evidence="1">
    <location>
        <position position="90"/>
    </location>
</feature>